<dbReference type="InterPro" id="IPR050498">
    <property type="entry name" value="Ycf3"/>
</dbReference>
<dbReference type="InterPro" id="IPR001623">
    <property type="entry name" value="DnaJ_domain"/>
</dbReference>
<feature type="domain" description="J" evidence="6">
    <location>
        <begin position="1"/>
        <end position="54"/>
    </location>
</feature>
<keyword evidence="4" id="KW-0175">Coiled coil</keyword>
<dbReference type="SMART" id="SM00028">
    <property type="entry name" value="TPR"/>
    <property type="match status" value="4"/>
</dbReference>
<dbReference type="InterPro" id="IPR011990">
    <property type="entry name" value="TPR-like_helical_dom_sf"/>
</dbReference>
<dbReference type="PANTHER" id="PTHR44858:SF1">
    <property type="entry name" value="UDP-N-ACETYLGLUCOSAMINE--PEPTIDE N-ACETYLGLUCOSAMINYLTRANSFERASE SPINDLY-RELATED"/>
    <property type="match status" value="1"/>
</dbReference>
<keyword evidence="1" id="KW-0677">Repeat</keyword>
<evidence type="ECO:0000256" key="1">
    <source>
        <dbReference type="ARBA" id="ARBA00022737"/>
    </source>
</evidence>
<evidence type="ECO:0000256" key="2">
    <source>
        <dbReference type="ARBA" id="ARBA00022803"/>
    </source>
</evidence>
<organism evidence="7 8">
    <name type="scientific">Sessilibacter corallicola</name>
    <dbReference type="NCBI Taxonomy" id="2904075"/>
    <lineage>
        <taxon>Bacteria</taxon>
        <taxon>Pseudomonadati</taxon>
        <taxon>Pseudomonadota</taxon>
        <taxon>Gammaproteobacteria</taxon>
        <taxon>Cellvibrionales</taxon>
        <taxon>Cellvibrionaceae</taxon>
        <taxon>Sessilibacter</taxon>
    </lineage>
</organism>
<dbReference type="Proteomes" id="UP001465153">
    <property type="component" value="Unassembled WGS sequence"/>
</dbReference>
<accession>A0ABQ0AAL4</accession>
<dbReference type="Pfam" id="PF14559">
    <property type="entry name" value="TPR_19"/>
    <property type="match status" value="1"/>
</dbReference>
<dbReference type="Pfam" id="PF13432">
    <property type="entry name" value="TPR_16"/>
    <property type="match status" value="1"/>
</dbReference>
<keyword evidence="2" id="KW-0802">TPR repeat</keyword>
<feature type="region of interest" description="Disordered" evidence="5">
    <location>
        <begin position="52"/>
        <end position="71"/>
    </location>
</feature>
<evidence type="ECO:0000259" key="6">
    <source>
        <dbReference type="SMART" id="SM00271"/>
    </source>
</evidence>
<feature type="compositionally biased region" description="Polar residues" evidence="5">
    <location>
        <begin position="52"/>
        <end position="67"/>
    </location>
</feature>
<gene>
    <name evidence="7" type="ORF">NBRC116591_24570</name>
</gene>
<dbReference type="RefSeq" id="WP_353303378.1">
    <property type="nucleotide sequence ID" value="NZ_BAABWN010000007.1"/>
</dbReference>
<comment type="caution">
    <text evidence="7">The sequence shown here is derived from an EMBL/GenBank/DDBJ whole genome shotgun (WGS) entry which is preliminary data.</text>
</comment>
<name>A0ABQ0AAL4_9GAMM</name>
<keyword evidence="3" id="KW-0143">Chaperone</keyword>
<feature type="coiled-coil region" evidence="4">
    <location>
        <begin position="574"/>
        <end position="621"/>
    </location>
</feature>
<evidence type="ECO:0000313" key="8">
    <source>
        <dbReference type="Proteomes" id="UP001465153"/>
    </source>
</evidence>
<evidence type="ECO:0000256" key="3">
    <source>
        <dbReference type="ARBA" id="ARBA00023186"/>
    </source>
</evidence>
<protein>
    <recommendedName>
        <fullName evidence="6">J domain-containing protein</fullName>
    </recommendedName>
</protein>
<evidence type="ECO:0000256" key="5">
    <source>
        <dbReference type="SAM" id="MobiDB-lite"/>
    </source>
</evidence>
<dbReference type="SUPFAM" id="SSF48452">
    <property type="entry name" value="TPR-like"/>
    <property type="match status" value="2"/>
</dbReference>
<dbReference type="Gene3D" id="1.25.40.10">
    <property type="entry name" value="Tetratricopeptide repeat domain"/>
    <property type="match status" value="2"/>
</dbReference>
<dbReference type="SMART" id="SM00271">
    <property type="entry name" value="DnaJ"/>
    <property type="match status" value="1"/>
</dbReference>
<sequence>MSCWQTLNIKPTYDKKAIKKAYLKLLKTCNPEVKADEFMVLREAYETALKNSNSIAENSEQETSNGLPENKKIKNELNSQARNKVDSYQNIYDIAQLVNALETLYFDIEKRWLVKEWENILTNPVMQQPNTYEEAGVACIKFFLDHRYLSNEIFDCFITAIDFENSYVQWNRSCSGKEAKKLIYLLQERHLRINTRWVSNYRGDIEKLLEHLSFREHIEHQFIQRGLRGYQLTSLLSHLQSEFNNDSDLICFSAQLLIADEALFMANQLYLRLNPKEININDKKTYADLTQRLGDHKKAIRLYQEILTTQPNHNQAQKGLAKSLIAIGQVDMAITLMEDLLENQFYDFEIRCALINAYNFQLNNLPETSENMAKRGQLLYSLGMFKECIAFASNNQEVFDQSYSLLKAQSLGKINEYSKAKEEYIRIINLATKNNDIVLDAVRDLVIDYAHQFDIDQINDYIAPSLNLLSNPNNYDPQYLLAAAFTHYRIWDLIKGHSKNQADTHLEISEEVIAHAAEKDPYNASIQWNQGKILFQLERYQDAIKSLNIAATDYRVFAPIQYYLAECHYKLEQLEEATDHYEKWAEQLSESKKVSQAYLKAAQVAKENNRIERAMALLEKSIANESDWDLDKLEVASELYYLTDLSRDDQTPQKKTLDIHLEYIAHCQTLGADYYTSNNKSLLEAYSRLMHILTEMGNTEELNRQTEIFGKLFTENL</sequence>
<dbReference type="InterPro" id="IPR019734">
    <property type="entry name" value="TPR_rpt"/>
</dbReference>
<proteinExistence type="predicted"/>
<dbReference type="EMBL" id="BAABWN010000007">
    <property type="protein sequence ID" value="GAA6168646.1"/>
    <property type="molecule type" value="Genomic_DNA"/>
</dbReference>
<dbReference type="Gene3D" id="1.10.287.110">
    <property type="entry name" value="DnaJ domain"/>
    <property type="match status" value="1"/>
</dbReference>
<evidence type="ECO:0000256" key="4">
    <source>
        <dbReference type="SAM" id="Coils"/>
    </source>
</evidence>
<evidence type="ECO:0000313" key="7">
    <source>
        <dbReference type="EMBL" id="GAA6168646.1"/>
    </source>
</evidence>
<keyword evidence="8" id="KW-1185">Reference proteome</keyword>
<dbReference type="SUPFAM" id="SSF46565">
    <property type="entry name" value="Chaperone J-domain"/>
    <property type="match status" value="1"/>
</dbReference>
<dbReference type="PANTHER" id="PTHR44858">
    <property type="entry name" value="TETRATRICOPEPTIDE REPEAT PROTEIN 6"/>
    <property type="match status" value="1"/>
</dbReference>
<reference evidence="7 8" key="1">
    <citation type="submission" date="2024-04" db="EMBL/GenBank/DDBJ databases">
        <title>Draft genome sequence of Sessilibacter corallicola NBRC 116591.</title>
        <authorList>
            <person name="Miyakawa T."/>
            <person name="Kusuya Y."/>
            <person name="Miura T."/>
        </authorList>
    </citation>
    <scope>NUCLEOTIDE SEQUENCE [LARGE SCALE GENOMIC DNA]</scope>
    <source>
        <strain evidence="7 8">KU-00831-HH</strain>
    </source>
</reference>
<dbReference type="InterPro" id="IPR036869">
    <property type="entry name" value="J_dom_sf"/>
</dbReference>